<evidence type="ECO:0000313" key="2">
    <source>
        <dbReference type="Proteomes" id="UP001305414"/>
    </source>
</evidence>
<protein>
    <submittedName>
        <fullName evidence="1">Uncharacterized protein</fullName>
    </submittedName>
</protein>
<evidence type="ECO:0000313" key="1">
    <source>
        <dbReference type="EMBL" id="KAK5632412.1"/>
    </source>
</evidence>
<dbReference type="Proteomes" id="UP001305414">
    <property type="component" value="Unassembled WGS sequence"/>
</dbReference>
<accession>A0AAN7UNU5</accession>
<keyword evidence="2" id="KW-1185">Reference proteome</keyword>
<proteinExistence type="predicted"/>
<sequence>MAATFSSSLRTVILVVTPDFDEYAILMFATTLPPLTVLPNNLSWCVVWLIGTSVPSNGCNESVLASCSVASVSVVSAISSRTQATWI</sequence>
<gene>
    <name evidence="1" type="ORF">RRF57_008126</name>
</gene>
<dbReference type="AlphaFoldDB" id="A0AAN7UNU5"/>
<comment type="caution">
    <text evidence="1">The sequence shown here is derived from an EMBL/GenBank/DDBJ whole genome shotgun (WGS) entry which is preliminary data.</text>
</comment>
<dbReference type="EMBL" id="JAWHQM010000024">
    <property type="protein sequence ID" value="KAK5632412.1"/>
    <property type="molecule type" value="Genomic_DNA"/>
</dbReference>
<name>A0AAN7UNU5_9PEZI</name>
<organism evidence="1 2">
    <name type="scientific">Xylaria bambusicola</name>
    <dbReference type="NCBI Taxonomy" id="326684"/>
    <lineage>
        <taxon>Eukaryota</taxon>
        <taxon>Fungi</taxon>
        <taxon>Dikarya</taxon>
        <taxon>Ascomycota</taxon>
        <taxon>Pezizomycotina</taxon>
        <taxon>Sordariomycetes</taxon>
        <taxon>Xylariomycetidae</taxon>
        <taxon>Xylariales</taxon>
        <taxon>Xylariaceae</taxon>
        <taxon>Xylaria</taxon>
    </lineage>
</organism>
<reference evidence="1 2" key="1">
    <citation type="submission" date="2023-10" db="EMBL/GenBank/DDBJ databases">
        <title>Draft genome sequence of Xylaria bambusicola isolate GMP-LS, the root and basal stem rot pathogen of sugarcane in Indonesia.</title>
        <authorList>
            <person name="Selvaraj P."/>
            <person name="Muralishankar V."/>
            <person name="Muruganantham S."/>
            <person name="Sp S."/>
            <person name="Haryani S."/>
            <person name="Lau K.J.X."/>
            <person name="Naqvi N.I."/>
        </authorList>
    </citation>
    <scope>NUCLEOTIDE SEQUENCE [LARGE SCALE GENOMIC DNA]</scope>
    <source>
        <strain evidence="1">GMP-LS</strain>
    </source>
</reference>